<dbReference type="GO" id="GO:0004180">
    <property type="term" value="F:carboxypeptidase activity"/>
    <property type="evidence" value="ECO:0007669"/>
    <property type="project" value="UniProtKB-KW"/>
</dbReference>
<dbReference type="InterPro" id="IPR039561">
    <property type="entry name" value="Peptidase_M15C"/>
</dbReference>
<keyword evidence="3" id="KW-0121">Carboxypeptidase</keyword>
<feature type="domain" description="Peptidase M15C" evidence="2">
    <location>
        <begin position="204"/>
        <end position="271"/>
    </location>
</feature>
<evidence type="ECO:0000259" key="2">
    <source>
        <dbReference type="Pfam" id="PF13539"/>
    </source>
</evidence>
<keyword evidence="4" id="KW-1185">Reference proteome</keyword>
<dbReference type="Proteomes" id="UP000295504">
    <property type="component" value="Unassembled WGS sequence"/>
</dbReference>
<dbReference type="InterPro" id="IPR009045">
    <property type="entry name" value="Zn_M74/Hedgehog-like"/>
</dbReference>
<dbReference type="SUPFAM" id="SSF55166">
    <property type="entry name" value="Hedgehog/DD-peptidase"/>
    <property type="match status" value="1"/>
</dbReference>
<keyword evidence="3" id="KW-0645">Protease</keyword>
<evidence type="ECO:0000313" key="3">
    <source>
        <dbReference type="EMBL" id="TCQ07059.1"/>
    </source>
</evidence>
<reference evidence="3 4" key="1">
    <citation type="submission" date="2019-03" db="EMBL/GenBank/DDBJ databases">
        <title>Genomic Encyclopedia of Type Strains, Phase IV (KMG-IV): sequencing the most valuable type-strain genomes for metagenomic binning, comparative biology and taxonomic classification.</title>
        <authorList>
            <person name="Goeker M."/>
        </authorList>
    </citation>
    <scope>NUCLEOTIDE SEQUENCE [LARGE SCALE GENOMIC DNA]</scope>
    <source>
        <strain evidence="3 4">DSM 100013</strain>
    </source>
</reference>
<organism evidence="3 4">
    <name type="scientific">Serpentinicella alkaliphila</name>
    <dbReference type="NCBI Taxonomy" id="1734049"/>
    <lineage>
        <taxon>Bacteria</taxon>
        <taxon>Bacillati</taxon>
        <taxon>Bacillota</taxon>
        <taxon>Clostridia</taxon>
        <taxon>Peptostreptococcales</taxon>
        <taxon>Natronincolaceae</taxon>
        <taxon>Serpentinicella</taxon>
    </lineage>
</organism>
<evidence type="ECO:0000256" key="1">
    <source>
        <dbReference type="SAM" id="Phobius"/>
    </source>
</evidence>
<keyword evidence="1" id="KW-1133">Transmembrane helix</keyword>
<protein>
    <submittedName>
        <fullName evidence="3">D-alanyl-D-alanine carboxypeptidase-like protein</fullName>
    </submittedName>
</protein>
<gene>
    <name evidence="3" type="ORF">EDD79_100255</name>
</gene>
<feature type="transmembrane region" description="Helical" evidence="1">
    <location>
        <begin position="7"/>
        <end position="27"/>
    </location>
</feature>
<dbReference type="Pfam" id="PF13539">
    <property type="entry name" value="Peptidase_M15_4"/>
    <property type="match status" value="1"/>
</dbReference>
<dbReference type="OrthoDB" id="9799970at2"/>
<dbReference type="Gene3D" id="3.30.1380.10">
    <property type="match status" value="1"/>
</dbReference>
<evidence type="ECO:0000313" key="4">
    <source>
        <dbReference type="Proteomes" id="UP000295504"/>
    </source>
</evidence>
<keyword evidence="3" id="KW-0378">Hydrolase</keyword>
<keyword evidence="1" id="KW-0812">Transmembrane</keyword>
<sequence length="319" mass="37294">MKTFKKYTFFLLVIFGVFSVLTVHYIIGRTEKTSVNSTYDYETTLKQDIFSLMLAYPEYIIDLEVVDSSKVYLILKSGEKILYDDGKEKTHEQKLSNPDIKDMLEQRYVIGAINKLMPEDYNPGRIRVYPLLNVVYGGTQHLIEKNLVGVQINLNYHRFNSNNNASDYLKAAITELNALAKEKPLLWSYIYPLGGTYNYRYISKTNRLSPHAFGLAIDLASNKDDYWQWASRAAGEKRLKGYPQEIVDIMEKNYFIWGGKWGQFDILHFEYRPEIIMKALYFTNEGKDVWFEKLPVDNKDISELVCFIEERLENFISPH</sequence>
<dbReference type="EMBL" id="SLYC01000002">
    <property type="protein sequence ID" value="TCQ07059.1"/>
    <property type="molecule type" value="Genomic_DNA"/>
</dbReference>
<comment type="caution">
    <text evidence="3">The sequence shown here is derived from an EMBL/GenBank/DDBJ whole genome shotgun (WGS) entry which is preliminary data.</text>
</comment>
<accession>A0A4R2UA50</accession>
<keyword evidence="1" id="KW-0472">Membrane</keyword>
<proteinExistence type="predicted"/>
<dbReference type="AlphaFoldDB" id="A0A4R2UA50"/>
<dbReference type="RefSeq" id="WP_132847406.1">
    <property type="nucleotide sequence ID" value="NZ_CP058648.1"/>
</dbReference>
<name>A0A4R2UA50_9FIRM</name>